<name>A0A8S9NAD3_BRACR</name>
<evidence type="ECO:0000313" key="1">
    <source>
        <dbReference type="EMBL" id="KAF3500615.1"/>
    </source>
</evidence>
<organism evidence="1 2">
    <name type="scientific">Brassica cretica</name>
    <name type="common">Mustard</name>
    <dbReference type="NCBI Taxonomy" id="69181"/>
    <lineage>
        <taxon>Eukaryota</taxon>
        <taxon>Viridiplantae</taxon>
        <taxon>Streptophyta</taxon>
        <taxon>Embryophyta</taxon>
        <taxon>Tracheophyta</taxon>
        <taxon>Spermatophyta</taxon>
        <taxon>Magnoliopsida</taxon>
        <taxon>eudicotyledons</taxon>
        <taxon>Gunneridae</taxon>
        <taxon>Pentapetalae</taxon>
        <taxon>rosids</taxon>
        <taxon>malvids</taxon>
        <taxon>Brassicales</taxon>
        <taxon>Brassicaceae</taxon>
        <taxon>Brassiceae</taxon>
        <taxon>Brassica</taxon>
    </lineage>
</organism>
<protein>
    <submittedName>
        <fullName evidence="1">Uncharacterized protein</fullName>
    </submittedName>
</protein>
<dbReference type="Proteomes" id="UP000712600">
    <property type="component" value="Unassembled WGS sequence"/>
</dbReference>
<proteinExistence type="predicted"/>
<dbReference type="EMBL" id="QGKX02001621">
    <property type="protein sequence ID" value="KAF3500615.1"/>
    <property type="molecule type" value="Genomic_DNA"/>
</dbReference>
<accession>A0A8S9NAD3</accession>
<sequence>MKGFPCRKFSISWKGARFQGLSSGFLLAGTQSVPLSETRGSGSCLEAGGNDTGVFLPNNKGQTVGEKYSGIEFLLTPGRAPASGSPLEGTPVPRYGVFRVRSQDRSRSYEKWKTSDKDNLPYLRIWKSSTYSSRLRPALGRLYKANLNRKARDRHFKA</sequence>
<dbReference type="AlphaFoldDB" id="A0A8S9NAD3"/>
<evidence type="ECO:0000313" key="2">
    <source>
        <dbReference type="Proteomes" id="UP000712600"/>
    </source>
</evidence>
<comment type="caution">
    <text evidence="1">The sequence shown here is derived from an EMBL/GenBank/DDBJ whole genome shotgun (WGS) entry which is preliminary data.</text>
</comment>
<gene>
    <name evidence="1" type="ORF">F2Q69_00042046</name>
</gene>
<reference evidence="1" key="1">
    <citation type="submission" date="2019-12" db="EMBL/GenBank/DDBJ databases">
        <title>Genome sequencing and annotation of Brassica cretica.</title>
        <authorList>
            <person name="Studholme D.J."/>
            <person name="Sarris P."/>
        </authorList>
    </citation>
    <scope>NUCLEOTIDE SEQUENCE</scope>
    <source>
        <strain evidence="1">PFS-109/04</strain>
        <tissue evidence="1">Leaf</tissue>
    </source>
</reference>